<gene>
    <name evidence="1" type="ORF">ENT17_05205</name>
</gene>
<dbReference type="EMBL" id="DSXR01000052">
    <property type="protein sequence ID" value="HGS86999.1"/>
    <property type="molecule type" value="Genomic_DNA"/>
</dbReference>
<dbReference type="AlphaFoldDB" id="A0A7C4KYT3"/>
<evidence type="ECO:0000313" key="1">
    <source>
        <dbReference type="EMBL" id="HGS86999.1"/>
    </source>
</evidence>
<proteinExistence type="predicted"/>
<reference evidence="1" key="1">
    <citation type="journal article" date="2020" name="mSystems">
        <title>Genome- and Community-Level Interaction Insights into Carbon Utilization and Element Cycling Functions of Hydrothermarchaeota in Hydrothermal Sediment.</title>
        <authorList>
            <person name="Zhou Z."/>
            <person name="Liu Y."/>
            <person name="Xu W."/>
            <person name="Pan J."/>
            <person name="Luo Z.H."/>
            <person name="Li M."/>
        </authorList>
    </citation>
    <scope>NUCLEOTIDE SEQUENCE [LARGE SCALE GENOMIC DNA]</scope>
    <source>
        <strain evidence="1">SpSt-556</strain>
    </source>
</reference>
<sequence>MDAKVLQTVCRQVYQKHPEVRGVTPKVKPQTSTTFLLIFESKATTANGQTIRHTIRAVVNAEGKITKLTSSR</sequence>
<organism evidence="1">
    <name type="scientific">Bellilinea caldifistulae</name>
    <dbReference type="NCBI Taxonomy" id="360411"/>
    <lineage>
        <taxon>Bacteria</taxon>
        <taxon>Bacillati</taxon>
        <taxon>Chloroflexota</taxon>
        <taxon>Anaerolineae</taxon>
        <taxon>Anaerolineales</taxon>
        <taxon>Anaerolineaceae</taxon>
        <taxon>Bellilinea</taxon>
    </lineage>
</organism>
<accession>A0A7C4KYT3</accession>
<name>A0A7C4KYT3_9CHLR</name>
<protein>
    <submittedName>
        <fullName evidence="1">Uncharacterized protein</fullName>
    </submittedName>
</protein>
<comment type="caution">
    <text evidence="1">The sequence shown here is derived from an EMBL/GenBank/DDBJ whole genome shotgun (WGS) entry which is preliminary data.</text>
</comment>